<dbReference type="SUPFAM" id="SSF48452">
    <property type="entry name" value="TPR-like"/>
    <property type="match status" value="1"/>
</dbReference>
<reference evidence="1 2" key="1">
    <citation type="journal article" date="2014" name="Int. J. Syst. Evol. Microbiol.">
        <title>Complete genome sequence of Corynebacterium casei LMG S-19264T (=DSM 44701T), isolated from a smear-ripened cheese.</title>
        <authorList>
            <consortium name="US DOE Joint Genome Institute (JGI-PGF)"/>
            <person name="Walter F."/>
            <person name="Albersmeier A."/>
            <person name="Kalinowski J."/>
            <person name="Ruckert C."/>
        </authorList>
    </citation>
    <scope>NUCLEOTIDE SEQUENCE [LARGE SCALE GENOMIC DNA]</scope>
    <source>
        <strain evidence="1 2">KCTC 12866</strain>
    </source>
</reference>
<dbReference type="Pfam" id="PF12771">
    <property type="entry name" value="SusD-like_2"/>
    <property type="match status" value="1"/>
</dbReference>
<keyword evidence="2" id="KW-1185">Reference proteome</keyword>
<dbReference type="Proteomes" id="UP000598271">
    <property type="component" value="Unassembled WGS sequence"/>
</dbReference>
<name>A0A8J3DBP6_9BACT</name>
<dbReference type="AlphaFoldDB" id="A0A8J3DBP6"/>
<dbReference type="InterPro" id="IPR011990">
    <property type="entry name" value="TPR-like_helical_dom_sf"/>
</dbReference>
<dbReference type="Gene3D" id="1.25.40.390">
    <property type="match status" value="1"/>
</dbReference>
<proteinExistence type="predicted"/>
<dbReference type="InterPro" id="IPR041662">
    <property type="entry name" value="SusD-like_2"/>
</dbReference>
<dbReference type="EMBL" id="BMXF01000002">
    <property type="protein sequence ID" value="GHB73375.1"/>
    <property type="molecule type" value="Genomic_DNA"/>
</dbReference>
<organism evidence="1 2">
    <name type="scientific">Persicitalea jodogahamensis</name>
    <dbReference type="NCBI Taxonomy" id="402147"/>
    <lineage>
        <taxon>Bacteria</taxon>
        <taxon>Pseudomonadati</taxon>
        <taxon>Bacteroidota</taxon>
        <taxon>Cytophagia</taxon>
        <taxon>Cytophagales</taxon>
        <taxon>Spirosomataceae</taxon>
        <taxon>Persicitalea</taxon>
    </lineage>
</organism>
<comment type="caution">
    <text evidence="1">The sequence shown here is derived from an EMBL/GenBank/DDBJ whole genome shotgun (WGS) entry which is preliminary data.</text>
</comment>
<gene>
    <name evidence="1" type="ORF">GCM10007390_29390</name>
</gene>
<protein>
    <recommendedName>
        <fullName evidence="3">SusD/RagB family nutrient-binding outer membrane lipoprotein</fullName>
    </recommendedName>
</protein>
<sequence length="501" mass="55953">MNIFSYFYSIIHSFYHYYTMKTILSKITLLLLFGALLSCTKDFQEINTNPNAPVDVQPSLLLRKVLFDYNEQMSYEGFVAGNLLGQYFTAIDFNLFDRHSLTEPQYGGNAWPFIYANLRDNEILLQKSRTNPAFAVYEGPALILKAYMAAALTDLYGDVPYSEALSGKSGVILPNYDSQEAIYTAPGGVLENLDMAVASIKNYKGATKLEGDIIYSGNLTKWILFANSLKIKYLMRISGKADVKARLQAVYSEGSFIKAATDNATYQFTASQPNNFRMATARIGDYNLFIMSKTIEEILAERQDPRVAVYFRPTATDPKIYKGLLNGPDASKLSISVSNYSLSGAIFRENSDKLNANYMTAYETSFWLAEAAEKGFIDASAKDWYEKGITQAFAYWLTPLPADYLTRPQVAYKASGQNPIEQIITQKWIASIDNGYEGWIEWRRTSYPKLKTISASLNSNLIPVRLPYPGSEAALNAAAFQAAAGKTNGNSVNVPTWWGTK</sequence>
<evidence type="ECO:0000313" key="2">
    <source>
        <dbReference type="Proteomes" id="UP000598271"/>
    </source>
</evidence>
<evidence type="ECO:0008006" key="3">
    <source>
        <dbReference type="Google" id="ProtNLM"/>
    </source>
</evidence>
<accession>A0A8J3DBP6</accession>
<evidence type="ECO:0000313" key="1">
    <source>
        <dbReference type="EMBL" id="GHB73375.1"/>
    </source>
</evidence>